<dbReference type="Proteomes" id="UP000188855">
    <property type="component" value="Unassembled WGS sequence"/>
</dbReference>
<gene>
    <name evidence="2" type="ORF">BMT91_23445</name>
</gene>
<proteinExistence type="predicted"/>
<evidence type="ECO:0000256" key="1">
    <source>
        <dbReference type="SAM" id="Phobius"/>
    </source>
</evidence>
<keyword evidence="1" id="KW-0472">Membrane</keyword>
<evidence type="ECO:0000313" key="2">
    <source>
        <dbReference type="EMBL" id="OOK24434.1"/>
    </source>
</evidence>
<protein>
    <submittedName>
        <fullName evidence="2">Uncharacterized protein</fullName>
    </submittedName>
</protein>
<keyword evidence="1" id="KW-0812">Transmembrane</keyword>
<feature type="transmembrane region" description="Helical" evidence="1">
    <location>
        <begin position="30"/>
        <end position="51"/>
    </location>
</feature>
<sequence>MSITVLLLLFPIQLFRQVLCNILPVARIPFGFFNPLLVSAHSGLTIIIGIFSANNTDMCKR</sequence>
<organism evidence="2 3">
    <name type="scientific">Escherichia coli</name>
    <dbReference type="NCBI Taxonomy" id="562"/>
    <lineage>
        <taxon>Bacteria</taxon>
        <taxon>Pseudomonadati</taxon>
        <taxon>Pseudomonadota</taxon>
        <taxon>Gammaproteobacteria</taxon>
        <taxon>Enterobacterales</taxon>
        <taxon>Enterobacteriaceae</taxon>
        <taxon>Escherichia</taxon>
    </lineage>
</organism>
<keyword evidence="1" id="KW-1133">Transmembrane helix</keyword>
<dbReference type="EMBL" id="MPAF01000068">
    <property type="protein sequence ID" value="OOK24434.1"/>
    <property type="molecule type" value="Genomic_DNA"/>
</dbReference>
<name>A0AAX0K7W6_ECOLX</name>
<dbReference type="AlphaFoldDB" id="A0AAX0K7W6"/>
<dbReference type="RefSeq" id="WP_000029177.1">
    <property type="nucleotide sequence ID" value="NZ_CP026641.1"/>
</dbReference>
<evidence type="ECO:0000313" key="3">
    <source>
        <dbReference type="Proteomes" id="UP000188855"/>
    </source>
</evidence>
<comment type="caution">
    <text evidence="2">The sequence shown here is derived from an EMBL/GenBank/DDBJ whole genome shotgun (WGS) entry which is preliminary data.</text>
</comment>
<accession>A0AAX0K7W6</accession>
<reference evidence="2 3" key="1">
    <citation type="submission" date="2016-10" db="EMBL/GenBank/DDBJ databases">
        <title>Whole genome sequences of antibiotic resistant commensal Escherichia coli from healthy Australian adults.</title>
        <authorList>
            <person name="Moran R.A."/>
            <person name="Anantham S."/>
            <person name="Nigro S.J."/>
            <person name="Holt K.E."/>
            <person name="Hall R.M."/>
        </authorList>
    </citation>
    <scope>NUCLEOTIDE SEQUENCE [LARGE SCALE GENOMIC DNA]</scope>
    <source>
        <strain evidence="2 3">2.3-R4</strain>
    </source>
</reference>